<dbReference type="PANTHER" id="PTHR38602:SF1">
    <property type="entry name" value="INNER MEMBRANE PROTEIN"/>
    <property type="match status" value="1"/>
</dbReference>
<feature type="transmembrane region" description="Helical" evidence="1">
    <location>
        <begin position="6"/>
        <end position="23"/>
    </location>
</feature>
<comment type="caution">
    <text evidence="2">The sequence shown here is derived from an EMBL/GenBank/DDBJ whole genome shotgun (WGS) entry which is preliminary data.</text>
</comment>
<dbReference type="Pfam" id="PF09838">
    <property type="entry name" value="DUF2065"/>
    <property type="match status" value="1"/>
</dbReference>
<feature type="transmembrane region" description="Helical" evidence="1">
    <location>
        <begin position="43"/>
        <end position="61"/>
    </location>
</feature>
<organism evidence="2 3">
    <name type="scientific">Sphaerotilus montanus</name>
    <dbReference type="NCBI Taxonomy" id="522889"/>
    <lineage>
        <taxon>Bacteria</taxon>
        <taxon>Pseudomonadati</taxon>
        <taxon>Pseudomonadota</taxon>
        <taxon>Betaproteobacteria</taxon>
        <taxon>Burkholderiales</taxon>
        <taxon>Sphaerotilaceae</taxon>
        <taxon>Sphaerotilus</taxon>
    </lineage>
</organism>
<dbReference type="InterPro" id="IPR019201">
    <property type="entry name" value="DUF2065"/>
</dbReference>
<evidence type="ECO:0000313" key="2">
    <source>
        <dbReference type="EMBL" id="NYG34411.1"/>
    </source>
</evidence>
<evidence type="ECO:0008006" key="4">
    <source>
        <dbReference type="Google" id="ProtNLM"/>
    </source>
</evidence>
<evidence type="ECO:0000256" key="1">
    <source>
        <dbReference type="SAM" id="Phobius"/>
    </source>
</evidence>
<accession>A0A7Y9R166</accession>
<keyword evidence="1" id="KW-1133">Transmembrane helix</keyword>
<name>A0A7Y9R166_9BURK</name>
<protein>
    <recommendedName>
        <fullName evidence="4">DUF2065 domain-containing protein</fullName>
    </recommendedName>
</protein>
<proteinExistence type="predicted"/>
<dbReference type="Proteomes" id="UP000518288">
    <property type="component" value="Unassembled WGS sequence"/>
</dbReference>
<sequence length="62" mass="6811">MTLDTLLSALALVLVIEGLMPLFGPRRWRSVFEQVLALGDGQIRFIGLISVLTGLLLLLLFS</sequence>
<dbReference type="EMBL" id="JACCFH010000001">
    <property type="protein sequence ID" value="NYG34411.1"/>
    <property type="molecule type" value="Genomic_DNA"/>
</dbReference>
<reference evidence="2 3" key="1">
    <citation type="submission" date="2020-07" db="EMBL/GenBank/DDBJ databases">
        <title>Genomic Encyclopedia of Archaeal and Bacterial Type Strains, Phase II (KMG-II): from individual species to whole genera.</title>
        <authorList>
            <person name="Goeker M."/>
        </authorList>
    </citation>
    <scope>NUCLEOTIDE SEQUENCE [LARGE SCALE GENOMIC DNA]</scope>
    <source>
        <strain evidence="2 3">DSM 21226</strain>
    </source>
</reference>
<keyword evidence="3" id="KW-1185">Reference proteome</keyword>
<dbReference type="AlphaFoldDB" id="A0A7Y9R166"/>
<dbReference type="PANTHER" id="PTHR38602">
    <property type="entry name" value="INNER MEMBRANE PROTEIN-RELATED"/>
    <property type="match status" value="1"/>
</dbReference>
<gene>
    <name evidence="2" type="ORF">BDD16_003397</name>
</gene>
<keyword evidence="1" id="KW-0472">Membrane</keyword>
<keyword evidence="1" id="KW-0812">Transmembrane</keyword>
<evidence type="ECO:0000313" key="3">
    <source>
        <dbReference type="Proteomes" id="UP000518288"/>
    </source>
</evidence>
<dbReference type="RefSeq" id="WP_310732777.1">
    <property type="nucleotide sequence ID" value="NZ_CAXYYM010000103.1"/>
</dbReference>